<keyword evidence="5" id="KW-0598">Phosphotransferase system</keyword>
<dbReference type="PANTHER" id="PTHR47738:SF2">
    <property type="entry name" value="PTS SYSTEM FRUCTOSE-LIKE EIIA COMPONENT"/>
    <property type="match status" value="1"/>
</dbReference>
<accession>A0A0R2MUE4</accession>
<evidence type="ECO:0000256" key="5">
    <source>
        <dbReference type="ARBA" id="ARBA00022683"/>
    </source>
</evidence>
<keyword evidence="1" id="KW-0813">Transport</keyword>
<dbReference type="Gene3D" id="3.40.930.10">
    <property type="entry name" value="Mannitol-specific EII, Chain A"/>
    <property type="match status" value="1"/>
</dbReference>
<feature type="domain" description="PTS EIIA type-2" evidence="6">
    <location>
        <begin position="2"/>
        <end position="145"/>
    </location>
</feature>
<evidence type="ECO:0000256" key="3">
    <source>
        <dbReference type="ARBA" id="ARBA00022597"/>
    </source>
</evidence>
<keyword evidence="4 7" id="KW-0808">Transferase</keyword>
<comment type="caution">
    <text evidence="7">The sequence shown here is derived from an EMBL/GenBank/DDBJ whole genome shotgun (WGS) entry which is preliminary data.</text>
</comment>
<dbReference type="NCBIfam" id="NF007389">
    <property type="entry name" value="PRK09913.1"/>
    <property type="match status" value="1"/>
</dbReference>
<dbReference type="PANTHER" id="PTHR47738">
    <property type="entry name" value="PTS SYSTEM FRUCTOSE-LIKE EIIA COMPONENT-RELATED"/>
    <property type="match status" value="1"/>
</dbReference>
<reference evidence="7 8" key="1">
    <citation type="journal article" date="2015" name="Genome Announc.">
        <title>Expanding the biotechnology potential of lactobacilli through comparative genomics of 213 strains and associated genera.</title>
        <authorList>
            <person name="Sun Z."/>
            <person name="Harris H.M."/>
            <person name="McCann A."/>
            <person name="Guo C."/>
            <person name="Argimon S."/>
            <person name="Zhang W."/>
            <person name="Yang X."/>
            <person name="Jeffery I.B."/>
            <person name="Cooney J.C."/>
            <person name="Kagawa T.F."/>
            <person name="Liu W."/>
            <person name="Song Y."/>
            <person name="Salvetti E."/>
            <person name="Wrobel A."/>
            <person name="Rasinkangas P."/>
            <person name="Parkhill J."/>
            <person name="Rea M.C."/>
            <person name="O'Sullivan O."/>
            <person name="Ritari J."/>
            <person name="Douillard F.P."/>
            <person name="Paul Ross R."/>
            <person name="Yang R."/>
            <person name="Briner A.E."/>
            <person name="Felis G.E."/>
            <person name="de Vos W.M."/>
            <person name="Barrangou R."/>
            <person name="Klaenhammer T.R."/>
            <person name="Caufield P.W."/>
            <person name="Cui Y."/>
            <person name="Zhang H."/>
            <person name="O'Toole P.W."/>
        </authorList>
    </citation>
    <scope>NUCLEOTIDE SEQUENCE [LARGE SCALE GENOMIC DNA]</scope>
    <source>
        <strain evidence="7 8">DSM 24301</strain>
    </source>
</reference>
<keyword evidence="8" id="KW-1185">Reference proteome</keyword>
<evidence type="ECO:0000256" key="1">
    <source>
        <dbReference type="ARBA" id="ARBA00022448"/>
    </source>
</evidence>
<dbReference type="GO" id="GO:0009401">
    <property type="term" value="P:phosphoenolpyruvate-dependent sugar phosphotransferase system"/>
    <property type="evidence" value="ECO:0007669"/>
    <property type="project" value="UniProtKB-KW"/>
</dbReference>
<dbReference type="SUPFAM" id="SSF55804">
    <property type="entry name" value="Phoshotransferase/anion transport protein"/>
    <property type="match status" value="1"/>
</dbReference>
<evidence type="ECO:0000313" key="7">
    <source>
        <dbReference type="EMBL" id="KRO17111.1"/>
    </source>
</evidence>
<protein>
    <submittedName>
        <fullName evidence="7">Fructose-like phosphotransferase system subunit EIIA</fullName>
    </submittedName>
</protein>
<evidence type="ECO:0000256" key="4">
    <source>
        <dbReference type="ARBA" id="ARBA00022679"/>
    </source>
</evidence>
<sequence length="148" mass="16380">MTLFERDNMLMTIQGTTQKEVLAELAAKAKELGIVADENQLIQDYLDREAESTTGFGNGVAIPHAKTSNNLKAGILFGRSDHPVEWDSLDGKPVETWISLIVPDQEAGLHLQLLAQLSRQLVHPEFVTRLKQGTQEEVFTLISNIVNA</sequence>
<dbReference type="NCBIfam" id="TIGR00848">
    <property type="entry name" value="fruA"/>
    <property type="match status" value="1"/>
</dbReference>
<keyword evidence="3" id="KW-0762">Sugar transport</keyword>
<evidence type="ECO:0000256" key="2">
    <source>
        <dbReference type="ARBA" id="ARBA00022553"/>
    </source>
</evidence>
<keyword evidence="2" id="KW-0597">Phosphoprotein</keyword>
<gene>
    <name evidence="7" type="ORF">IV56_GL000434</name>
</gene>
<dbReference type="InterPro" id="IPR016152">
    <property type="entry name" value="PTrfase/Anion_transptr"/>
</dbReference>
<dbReference type="GO" id="GO:0016020">
    <property type="term" value="C:membrane"/>
    <property type="evidence" value="ECO:0007669"/>
    <property type="project" value="InterPro"/>
</dbReference>
<dbReference type="PROSITE" id="PS51094">
    <property type="entry name" value="PTS_EIIA_TYPE_2"/>
    <property type="match status" value="1"/>
</dbReference>
<evidence type="ECO:0000313" key="8">
    <source>
        <dbReference type="Proteomes" id="UP000050969"/>
    </source>
</evidence>
<dbReference type="InterPro" id="IPR051541">
    <property type="entry name" value="PTS_SugarTrans_NitroReg"/>
</dbReference>
<dbReference type="Pfam" id="PF00359">
    <property type="entry name" value="PTS_EIIA_2"/>
    <property type="match status" value="1"/>
</dbReference>
<dbReference type="EMBL" id="JQCE01000021">
    <property type="protein sequence ID" value="KRO17111.1"/>
    <property type="molecule type" value="Genomic_DNA"/>
</dbReference>
<dbReference type="AlphaFoldDB" id="A0A0R2MUE4"/>
<dbReference type="CDD" id="cd00211">
    <property type="entry name" value="PTS_IIA_fru"/>
    <property type="match status" value="1"/>
</dbReference>
<dbReference type="STRING" id="1293598.IV56_GL000434"/>
<organism evidence="7 8">
    <name type="scientific">Lacticaseibacillus saniviri JCM 17471 = DSM 24301</name>
    <dbReference type="NCBI Taxonomy" id="1293598"/>
    <lineage>
        <taxon>Bacteria</taxon>
        <taxon>Bacillati</taxon>
        <taxon>Bacillota</taxon>
        <taxon>Bacilli</taxon>
        <taxon>Lactobacillales</taxon>
        <taxon>Lactobacillaceae</taxon>
        <taxon>Lacticaseibacillus</taxon>
    </lineage>
</organism>
<dbReference type="RefSeq" id="WP_056992722.1">
    <property type="nucleotide sequence ID" value="NZ_JQCE01000021.1"/>
</dbReference>
<dbReference type="GO" id="GO:0008982">
    <property type="term" value="F:protein-N(PI)-phosphohistidine-sugar phosphotransferase activity"/>
    <property type="evidence" value="ECO:0007669"/>
    <property type="project" value="InterPro"/>
</dbReference>
<name>A0A0R2MUE4_9LACO</name>
<dbReference type="InterPro" id="IPR002178">
    <property type="entry name" value="PTS_EIIA_type-2_dom"/>
</dbReference>
<dbReference type="InterPro" id="IPR004715">
    <property type="entry name" value="PTS_IIA_fruc"/>
</dbReference>
<dbReference type="Proteomes" id="UP000050969">
    <property type="component" value="Unassembled WGS sequence"/>
</dbReference>
<dbReference type="PROSITE" id="PS00372">
    <property type="entry name" value="PTS_EIIA_TYPE_2_HIS"/>
    <property type="match status" value="1"/>
</dbReference>
<dbReference type="PATRIC" id="fig|1293598.4.peg.466"/>
<proteinExistence type="predicted"/>
<evidence type="ECO:0000259" key="6">
    <source>
        <dbReference type="PROSITE" id="PS51094"/>
    </source>
</evidence>